<name>A0A1Y4LN74_9FIRM</name>
<proteinExistence type="predicted"/>
<comment type="caution">
    <text evidence="3">The sequence shown here is derived from an EMBL/GenBank/DDBJ whole genome shotgun (WGS) entry which is preliminary data.</text>
</comment>
<protein>
    <submittedName>
        <fullName evidence="3">Transcriptional regulator</fullName>
    </submittedName>
</protein>
<accession>A0A1Y4LN74</accession>
<dbReference type="AlphaFoldDB" id="A0A1Y4LN74"/>
<evidence type="ECO:0000313" key="2">
    <source>
        <dbReference type="EMBL" id="OUP52674.1"/>
    </source>
</evidence>
<dbReference type="InterPro" id="IPR001387">
    <property type="entry name" value="Cro/C1-type_HTH"/>
</dbReference>
<dbReference type="RefSeq" id="WP_016147795.1">
    <property type="nucleotide sequence ID" value="NZ_CABKSA010000001.1"/>
</dbReference>
<dbReference type="Gene3D" id="1.10.260.40">
    <property type="entry name" value="lambda repressor-like DNA-binding domains"/>
    <property type="match status" value="1"/>
</dbReference>
<dbReference type="SUPFAM" id="SSF47413">
    <property type="entry name" value="lambda repressor-like DNA-binding domains"/>
    <property type="match status" value="1"/>
</dbReference>
<dbReference type="PROSITE" id="PS50943">
    <property type="entry name" value="HTH_CROC1"/>
    <property type="match status" value="1"/>
</dbReference>
<dbReference type="Pfam" id="PF01381">
    <property type="entry name" value="HTH_3"/>
    <property type="match status" value="1"/>
</dbReference>
<organism evidence="3 4">
    <name type="scientific">Butyricicoccus pullicaecorum</name>
    <dbReference type="NCBI Taxonomy" id="501571"/>
    <lineage>
        <taxon>Bacteria</taxon>
        <taxon>Bacillati</taxon>
        <taxon>Bacillota</taxon>
        <taxon>Clostridia</taxon>
        <taxon>Eubacteriales</taxon>
        <taxon>Butyricicoccaceae</taxon>
        <taxon>Butyricicoccus</taxon>
    </lineage>
</organism>
<evidence type="ECO:0000313" key="3">
    <source>
        <dbReference type="EMBL" id="OUP58134.1"/>
    </source>
</evidence>
<feature type="domain" description="HTH cro/C1-type" evidence="1">
    <location>
        <begin position="16"/>
        <end position="70"/>
    </location>
</feature>
<dbReference type="CDD" id="cd00093">
    <property type="entry name" value="HTH_XRE"/>
    <property type="match status" value="1"/>
</dbReference>
<evidence type="ECO:0000259" key="1">
    <source>
        <dbReference type="PROSITE" id="PS50943"/>
    </source>
</evidence>
<dbReference type="SMART" id="SM00530">
    <property type="entry name" value="HTH_XRE"/>
    <property type="match status" value="1"/>
</dbReference>
<evidence type="ECO:0000313" key="4">
    <source>
        <dbReference type="Proteomes" id="UP000195326"/>
    </source>
</evidence>
<dbReference type="EMBL" id="NFKK01000008">
    <property type="protein sequence ID" value="OUP52674.1"/>
    <property type="molecule type" value="Genomic_DNA"/>
</dbReference>
<dbReference type="EMBL" id="NFKL01000010">
    <property type="protein sequence ID" value="OUP58134.1"/>
    <property type="molecule type" value="Genomic_DNA"/>
</dbReference>
<reference evidence="4 5" key="1">
    <citation type="submission" date="2017-04" db="EMBL/GenBank/DDBJ databases">
        <title>Function of individual gut microbiota members based on whole genome sequencing of pure cultures obtained from chicken caecum.</title>
        <authorList>
            <person name="Medvecky M."/>
            <person name="Cejkova D."/>
            <person name="Polansky O."/>
            <person name="Karasova D."/>
            <person name="Kubasova T."/>
            <person name="Cizek A."/>
            <person name="Rychlik I."/>
        </authorList>
    </citation>
    <scope>NUCLEOTIDE SEQUENCE [LARGE SCALE GENOMIC DNA]</scope>
    <source>
        <strain evidence="4">An179</strain>
        <strain evidence="5">An180</strain>
    </source>
</reference>
<reference evidence="3" key="2">
    <citation type="journal article" date="2018" name="BMC Genomics">
        <title>Whole genome sequencing and function prediction of 133 gut anaerobes isolated from chicken caecum in pure cultures.</title>
        <authorList>
            <person name="Medvecky M."/>
            <person name="Cejkova D."/>
            <person name="Polansky O."/>
            <person name="Karasova D."/>
            <person name="Kubasova T."/>
            <person name="Cizek A."/>
            <person name="Rychlik I."/>
        </authorList>
    </citation>
    <scope>NUCLEOTIDE SEQUENCE</scope>
    <source>
        <strain evidence="3">An179</strain>
        <strain evidence="2">An180</strain>
    </source>
</reference>
<dbReference type="InterPro" id="IPR010982">
    <property type="entry name" value="Lambda_DNA-bd_dom_sf"/>
</dbReference>
<dbReference type="Proteomes" id="UP000195897">
    <property type="component" value="Unassembled WGS sequence"/>
</dbReference>
<sequence length="75" mass="8875">MDKNYRESYRKLGLNIAYYRKDRGYTQMQLAELLDIDRSHMSAIELATVGVSLDVIFRLCEVLELNPRELFDFRA</sequence>
<gene>
    <name evidence="3" type="ORF">B5F15_08165</name>
    <name evidence="2" type="ORF">B5F17_08180</name>
</gene>
<evidence type="ECO:0000313" key="5">
    <source>
        <dbReference type="Proteomes" id="UP000195897"/>
    </source>
</evidence>
<dbReference type="GO" id="GO:0003677">
    <property type="term" value="F:DNA binding"/>
    <property type="evidence" value="ECO:0007669"/>
    <property type="project" value="InterPro"/>
</dbReference>
<dbReference type="STRING" id="501571.GCA_900143195_00711"/>
<dbReference type="Proteomes" id="UP000195326">
    <property type="component" value="Unassembled WGS sequence"/>
</dbReference>